<evidence type="ECO:0000256" key="1">
    <source>
        <dbReference type="SAM" id="SignalP"/>
    </source>
</evidence>
<evidence type="ECO:0000313" key="3">
    <source>
        <dbReference type="EMBL" id="RCK69497.1"/>
    </source>
</evidence>
<proteinExistence type="predicted"/>
<feature type="chain" id="PRO_5016769549" evidence="1">
    <location>
        <begin position="30"/>
        <end position="153"/>
    </location>
</feature>
<dbReference type="Gene3D" id="3.40.33.10">
    <property type="entry name" value="CAP"/>
    <property type="match status" value="1"/>
</dbReference>
<reference evidence="3 4" key="1">
    <citation type="submission" date="2018-07" db="EMBL/GenBank/DDBJ databases">
        <title>Desertimonas flava gen. nov. sp. nov.</title>
        <authorList>
            <person name="Liu S."/>
        </authorList>
    </citation>
    <scope>NUCLEOTIDE SEQUENCE [LARGE SCALE GENOMIC DNA]</scope>
    <source>
        <strain evidence="3 4">16Sb5-5</strain>
    </source>
</reference>
<keyword evidence="1" id="KW-0732">Signal</keyword>
<evidence type="ECO:0000313" key="4">
    <source>
        <dbReference type="Proteomes" id="UP000252770"/>
    </source>
</evidence>
<accession>A0A367YUR1</accession>
<organism evidence="3 4">
    <name type="scientific">Desertihabitans brevis</name>
    <dbReference type="NCBI Taxonomy" id="2268447"/>
    <lineage>
        <taxon>Bacteria</taxon>
        <taxon>Bacillati</taxon>
        <taxon>Actinomycetota</taxon>
        <taxon>Actinomycetes</taxon>
        <taxon>Propionibacteriales</taxon>
        <taxon>Propionibacteriaceae</taxon>
        <taxon>Desertihabitans</taxon>
    </lineage>
</organism>
<dbReference type="RefSeq" id="WP_114126815.1">
    <property type="nucleotide sequence ID" value="NZ_QOUI01000006.1"/>
</dbReference>
<dbReference type="PANTHER" id="PTHR31157">
    <property type="entry name" value="SCP DOMAIN-CONTAINING PROTEIN"/>
    <property type="match status" value="1"/>
</dbReference>
<comment type="caution">
    <text evidence="3">The sequence shown here is derived from an EMBL/GenBank/DDBJ whole genome shotgun (WGS) entry which is preliminary data.</text>
</comment>
<dbReference type="Pfam" id="PF00188">
    <property type="entry name" value="CAP"/>
    <property type="match status" value="1"/>
</dbReference>
<dbReference type="PANTHER" id="PTHR31157:SF1">
    <property type="entry name" value="SCP DOMAIN-CONTAINING PROTEIN"/>
    <property type="match status" value="1"/>
</dbReference>
<dbReference type="EMBL" id="QOUI01000006">
    <property type="protein sequence ID" value="RCK69497.1"/>
    <property type="molecule type" value="Genomic_DNA"/>
</dbReference>
<dbReference type="SUPFAM" id="SSF55797">
    <property type="entry name" value="PR-1-like"/>
    <property type="match status" value="1"/>
</dbReference>
<feature type="signal peptide" evidence="1">
    <location>
        <begin position="1"/>
        <end position="29"/>
    </location>
</feature>
<keyword evidence="4" id="KW-1185">Reference proteome</keyword>
<sequence length="153" mass="16302">MKSKTLARLASALVAGAASLTLLAPPAQAVTSTTYEADTIKYTNAERTKRSLGKVASNSCVDRYAERQAAAMAKAKRMYHQSLQPILSECRLSAVGENVAVGYTSGSSVVKAWMGSSGHRANILNSRYTRIGVGAVKGTDGRWYVAQVFGRGR</sequence>
<name>A0A367YUR1_9ACTN</name>
<evidence type="ECO:0000259" key="2">
    <source>
        <dbReference type="Pfam" id="PF00188"/>
    </source>
</evidence>
<dbReference type="CDD" id="cd05379">
    <property type="entry name" value="CAP_bacterial"/>
    <property type="match status" value="1"/>
</dbReference>
<gene>
    <name evidence="3" type="ORF">DT076_11545</name>
</gene>
<protein>
    <submittedName>
        <fullName evidence="3">CAP domain-containing protein</fullName>
    </submittedName>
</protein>
<feature type="domain" description="SCP" evidence="2">
    <location>
        <begin position="42"/>
        <end position="147"/>
    </location>
</feature>
<dbReference type="InterPro" id="IPR014044">
    <property type="entry name" value="CAP_dom"/>
</dbReference>
<dbReference type="Proteomes" id="UP000252770">
    <property type="component" value="Unassembled WGS sequence"/>
</dbReference>
<dbReference type="InterPro" id="IPR035940">
    <property type="entry name" value="CAP_sf"/>
</dbReference>
<dbReference type="AlphaFoldDB" id="A0A367YUR1"/>